<dbReference type="Proteomes" id="UP000645828">
    <property type="component" value="Unassembled WGS sequence"/>
</dbReference>
<keyword evidence="2" id="KW-1185">Reference proteome</keyword>
<dbReference type="AlphaFoldDB" id="A0A811ZPE6"/>
<protein>
    <submittedName>
        <fullName evidence="1">(raccoon dog) hypothetical protein</fullName>
    </submittedName>
</protein>
<gene>
    <name evidence="1" type="ORF">NYPRO_LOCUS23751</name>
</gene>
<name>A0A811ZPE6_NYCPR</name>
<organism evidence="1 2">
    <name type="scientific">Nyctereutes procyonoides</name>
    <name type="common">Raccoon dog</name>
    <name type="synonym">Canis procyonoides</name>
    <dbReference type="NCBI Taxonomy" id="34880"/>
    <lineage>
        <taxon>Eukaryota</taxon>
        <taxon>Metazoa</taxon>
        <taxon>Chordata</taxon>
        <taxon>Craniata</taxon>
        <taxon>Vertebrata</taxon>
        <taxon>Euteleostomi</taxon>
        <taxon>Mammalia</taxon>
        <taxon>Eutheria</taxon>
        <taxon>Laurasiatheria</taxon>
        <taxon>Carnivora</taxon>
        <taxon>Caniformia</taxon>
        <taxon>Canidae</taxon>
        <taxon>Nyctereutes</taxon>
    </lineage>
</organism>
<proteinExistence type="predicted"/>
<dbReference type="EMBL" id="CAJHUB010000771">
    <property type="protein sequence ID" value="CAD7690957.1"/>
    <property type="molecule type" value="Genomic_DNA"/>
</dbReference>
<accession>A0A811ZPE6</accession>
<reference evidence="1" key="1">
    <citation type="submission" date="2020-12" db="EMBL/GenBank/DDBJ databases">
        <authorList>
            <consortium name="Molecular Ecology Group"/>
        </authorList>
    </citation>
    <scope>NUCLEOTIDE SEQUENCE</scope>
    <source>
        <strain evidence="1">TBG_1078</strain>
    </source>
</reference>
<comment type="caution">
    <text evidence="1">The sequence shown here is derived from an EMBL/GenBank/DDBJ whole genome shotgun (WGS) entry which is preliminary data.</text>
</comment>
<evidence type="ECO:0000313" key="1">
    <source>
        <dbReference type="EMBL" id="CAD7690957.1"/>
    </source>
</evidence>
<evidence type="ECO:0000313" key="2">
    <source>
        <dbReference type="Proteomes" id="UP000645828"/>
    </source>
</evidence>
<sequence length="138" mass="14961">MRKHNTFLYFVGSSTTPPTDKCTAWNNSPSTSAALVGASGTMNLAAYAPSIPTSSPAHCLSHRWIRCFLVNVTQAPGGSTLLGVAMNILFRQIGWPGSSASFQQLTVCCCRPNHQFTPQGTILPRKRFAINHLTLQLL</sequence>